<accession>A0A439D1G2</accession>
<dbReference type="STRING" id="363999.A0A439D1G2"/>
<feature type="transmembrane region" description="Helical" evidence="1">
    <location>
        <begin position="238"/>
        <end position="259"/>
    </location>
</feature>
<feature type="transmembrane region" description="Helical" evidence="1">
    <location>
        <begin position="104"/>
        <end position="127"/>
    </location>
</feature>
<dbReference type="AlphaFoldDB" id="A0A439D1G2"/>
<organism evidence="2 3">
    <name type="scientific">Xylaria grammica</name>
    <dbReference type="NCBI Taxonomy" id="363999"/>
    <lineage>
        <taxon>Eukaryota</taxon>
        <taxon>Fungi</taxon>
        <taxon>Dikarya</taxon>
        <taxon>Ascomycota</taxon>
        <taxon>Pezizomycotina</taxon>
        <taxon>Sordariomycetes</taxon>
        <taxon>Xylariomycetidae</taxon>
        <taxon>Xylariales</taxon>
        <taxon>Xylariaceae</taxon>
        <taxon>Xylaria</taxon>
    </lineage>
</organism>
<keyword evidence="1" id="KW-1133">Transmembrane helix</keyword>
<keyword evidence="3" id="KW-1185">Reference proteome</keyword>
<protein>
    <submittedName>
        <fullName evidence="2">Uncharacterized protein</fullName>
    </submittedName>
</protein>
<feature type="transmembrane region" description="Helical" evidence="1">
    <location>
        <begin position="526"/>
        <end position="551"/>
    </location>
</feature>
<sequence length="646" mass="72726">MDNIMNDWLLGEAWNCKPPMRDAPSDQGQGVPTLSDSYVQTGSRSIPQIPGKNPDGVRTTIEPQRSNAAGKGPLVLDASTDYQWPRALPPRQLYGYTSGKAFTMLFRVVLNLALVGGLLYATIALAAAKKISIDYDSCLAETASWFESRFFINVVVREGLSFTQAKLIDLAWDTFVGQGLRFLHAWWLYQVTTHVVTYCLETSGLTYDFLLALLFRPDSYSSLIAALRMTFGKNWTNCRLYCMWLAFAIGYILAYPTIWAASTGYANPSITAYNMSDKAYVPIRSDDLALCWVSNDTRLSGFLDSVIIGPSFSSLYDFDENHVPNPRTPWKLPTDSSTFKDIFFYAKTKHTLQNYFHSFNISGHVSNMTNGLVELPADNNTRTEKWTDPGIHFDEEWDGLFFYQNETTRDVWESPGFSQVITGFQFSPNFSSYHDAIFHLNRTGTKQHLENGAWVLGPGIVPYNSTLVLENEKLSLPAPFLSFGIGEFDCSWWNSSTGECPCYLGKPLEADWAITDRYSCIGASGYVWGFSSFILAIGVVLEAVWIIGCWVTRWRTTVGSNLIENNRRNIGTVRNLLDLAEAINQDLGPDTSIYTDVELRDALRKCPPVGYELESRGGLKHIGLVTVHHGTRWRKKIDINFDDTYR</sequence>
<comment type="caution">
    <text evidence="2">The sequence shown here is derived from an EMBL/GenBank/DDBJ whole genome shotgun (WGS) entry which is preliminary data.</text>
</comment>
<evidence type="ECO:0000313" key="2">
    <source>
        <dbReference type="EMBL" id="RWA08081.1"/>
    </source>
</evidence>
<keyword evidence="1" id="KW-0472">Membrane</keyword>
<dbReference type="Proteomes" id="UP000286045">
    <property type="component" value="Unassembled WGS sequence"/>
</dbReference>
<dbReference type="EMBL" id="RYZI01000220">
    <property type="protein sequence ID" value="RWA08081.1"/>
    <property type="molecule type" value="Genomic_DNA"/>
</dbReference>
<proteinExistence type="predicted"/>
<gene>
    <name evidence="2" type="ORF">EKO27_g7040</name>
</gene>
<evidence type="ECO:0000256" key="1">
    <source>
        <dbReference type="SAM" id="Phobius"/>
    </source>
</evidence>
<reference evidence="2 3" key="1">
    <citation type="submission" date="2018-12" db="EMBL/GenBank/DDBJ databases">
        <title>Draft genome sequence of Xylaria grammica IHI A82.</title>
        <authorList>
            <person name="Buettner E."/>
            <person name="Kellner H."/>
        </authorList>
    </citation>
    <scope>NUCLEOTIDE SEQUENCE [LARGE SCALE GENOMIC DNA]</scope>
    <source>
        <strain evidence="2 3">IHI A82</strain>
    </source>
</reference>
<keyword evidence="1" id="KW-0812">Transmembrane</keyword>
<name>A0A439D1G2_9PEZI</name>
<evidence type="ECO:0000313" key="3">
    <source>
        <dbReference type="Proteomes" id="UP000286045"/>
    </source>
</evidence>